<proteinExistence type="predicted"/>
<accession>A0A1H5RXL7</accession>
<reference evidence="1 2" key="1">
    <citation type="submission" date="2016-10" db="EMBL/GenBank/DDBJ databases">
        <authorList>
            <person name="de Groot N.N."/>
        </authorList>
    </citation>
    <scope>NUCLEOTIDE SEQUENCE [LARGE SCALE GENOMIC DNA]</scope>
    <source>
        <strain evidence="1 2">AR32</strain>
    </source>
</reference>
<protein>
    <submittedName>
        <fullName evidence="1">Uncharacterized protein</fullName>
    </submittedName>
</protein>
<dbReference type="Proteomes" id="UP000236735">
    <property type="component" value="Unassembled WGS sequence"/>
</dbReference>
<evidence type="ECO:0000313" key="1">
    <source>
        <dbReference type="EMBL" id="SEF42970.1"/>
    </source>
</evidence>
<dbReference type="AlphaFoldDB" id="A0A1H5RXL7"/>
<evidence type="ECO:0000313" key="2">
    <source>
        <dbReference type="Proteomes" id="UP000236735"/>
    </source>
</evidence>
<dbReference type="EMBL" id="FNUV01000001">
    <property type="protein sequence ID" value="SEF42970.1"/>
    <property type="molecule type" value="Genomic_DNA"/>
</dbReference>
<gene>
    <name evidence="1" type="ORF">SAMN05216354_0392</name>
</gene>
<name>A0A1H5RXL7_XYLRU</name>
<sequence>MFFNFCCKISEYLRHRLLLKISIRELTLHEKYKISNKYKKIQERQIGTFLD</sequence>
<organism evidence="1 2">
    <name type="scientific">Xylanibacter ruminicola</name>
    <name type="common">Prevotella ruminicola</name>
    <dbReference type="NCBI Taxonomy" id="839"/>
    <lineage>
        <taxon>Bacteria</taxon>
        <taxon>Pseudomonadati</taxon>
        <taxon>Bacteroidota</taxon>
        <taxon>Bacteroidia</taxon>
        <taxon>Bacteroidales</taxon>
        <taxon>Prevotellaceae</taxon>
        <taxon>Xylanibacter</taxon>
    </lineage>
</organism>